<keyword evidence="2" id="KW-0808">Transferase</keyword>
<dbReference type="Proteomes" id="UP000638648">
    <property type="component" value="Unassembled WGS sequence"/>
</dbReference>
<dbReference type="EMBL" id="JADBEM010000001">
    <property type="protein sequence ID" value="MBE1613063.1"/>
    <property type="molecule type" value="Genomic_DNA"/>
</dbReference>
<gene>
    <name evidence="2" type="ORF">HEB94_009911</name>
</gene>
<evidence type="ECO:0000313" key="2">
    <source>
        <dbReference type="EMBL" id="MBE1613063.1"/>
    </source>
</evidence>
<dbReference type="Gene3D" id="3.90.1200.10">
    <property type="match status" value="1"/>
</dbReference>
<dbReference type="AlphaFoldDB" id="A0A927NA68"/>
<sequence length="334" mass="37265">MRTWWTDDPNDPDVRSADDPDVRALVEQIAPGSPVSDLGGCFSLNLRLHDLGLVLRVQQPFVSRGRVLAMRELRRGLLARGLLTASPRSWHDRDLLSCRGRWSELESFVPHEKPDPTWASYRWMYRGMGRLHRTFADLDPTLPRPVVATYAAPRTLRRWLAVTGPAAAHDEVAEEMARLAGELLPSLAARWTPATALPTQVVHGDVRLGNVGLTSAGETVYLDFGFAATRPRIHDLAYSLAWILLRPDNTGSAEAFPWQRLPELLGEYEDAAETTLSDAERRALPAYVAAVPMYHVAVAGYTADPVAKLHEEAGRRSFLRIAKWLLAHPDVSFR</sequence>
<evidence type="ECO:0000313" key="3">
    <source>
        <dbReference type="Proteomes" id="UP000638648"/>
    </source>
</evidence>
<protein>
    <submittedName>
        <fullName evidence="2">Ser/Thr protein kinase RdoA (MazF antagonist)</fullName>
    </submittedName>
</protein>
<dbReference type="SUPFAM" id="SSF56112">
    <property type="entry name" value="Protein kinase-like (PK-like)"/>
    <property type="match status" value="1"/>
</dbReference>
<dbReference type="InterPro" id="IPR002575">
    <property type="entry name" value="Aminoglycoside_PTrfase"/>
</dbReference>
<evidence type="ECO:0000259" key="1">
    <source>
        <dbReference type="Pfam" id="PF01636"/>
    </source>
</evidence>
<dbReference type="InterPro" id="IPR011009">
    <property type="entry name" value="Kinase-like_dom_sf"/>
</dbReference>
<dbReference type="RefSeq" id="WP_192755991.1">
    <property type="nucleotide sequence ID" value="NZ_BAABJL010000128.1"/>
</dbReference>
<keyword evidence="3" id="KW-1185">Reference proteome</keyword>
<dbReference type="GO" id="GO:0016301">
    <property type="term" value="F:kinase activity"/>
    <property type="evidence" value="ECO:0007669"/>
    <property type="project" value="UniProtKB-KW"/>
</dbReference>
<proteinExistence type="predicted"/>
<name>A0A927NA68_9ACTN</name>
<feature type="domain" description="Aminoglycoside phosphotransferase" evidence="1">
    <location>
        <begin position="53"/>
        <end position="242"/>
    </location>
</feature>
<accession>A0A927NA68</accession>
<reference evidence="2" key="1">
    <citation type="submission" date="2020-10" db="EMBL/GenBank/DDBJ databases">
        <title>Sequencing the genomes of 1000 actinobacteria strains.</title>
        <authorList>
            <person name="Klenk H.-P."/>
        </authorList>
    </citation>
    <scope>NUCLEOTIDE SEQUENCE</scope>
    <source>
        <strain evidence="2">DSM 45354</strain>
    </source>
</reference>
<comment type="caution">
    <text evidence="2">The sequence shown here is derived from an EMBL/GenBank/DDBJ whole genome shotgun (WGS) entry which is preliminary data.</text>
</comment>
<organism evidence="2 3">
    <name type="scientific">Actinopolymorpha pittospori</name>
    <dbReference type="NCBI Taxonomy" id="648752"/>
    <lineage>
        <taxon>Bacteria</taxon>
        <taxon>Bacillati</taxon>
        <taxon>Actinomycetota</taxon>
        <taxon>Actinomycetes</taxon>
        <taxon>Propionibacteriales</taxon>
        <taxon>Actinopolymorphaceae</taxon>
        <taxon>Actinopolymorpha</taxon>
    </lineage>
</organism>
<dbReference type="Pfam" id="PF01636">
    <property type="entry name" value="APH"/>
    <property type="match status" value="1"/>
</dbReference>
<keyword evidence="2" id="KW-0418">Kinase</keyword>